<dbReference type="InterPro" id="IPR029063">
    <property type="entry name" value="SAM-dependent_MTases_sf"/>
</dbReference>
<dbReference type="InterPro" id="IPR051654">
    <property type="entry name" value="Meroterpenoid_MTases"/>
</dbReference>
<keyword evidence="6" id="KW-1185">Reference proteome</keyword>
<evidence type="ECO:0000256" key="3">
    <source>
        <dbReference type="ARBA" id="ARBA00022691"/>
    </source>
</evidence>
<comment type="caution">
    <text evidence="5">The sequence shown here is derived from an EMBL/GenBank/DDBJ whole genome shotgun (WGS) entry which is preliminary data.</text>
</comment>
<sequence length="361" mass="40620">MALQLDQLETLTSDELTFLKEQIGIEDETQLKEHVVKVASKANDIFGYYCIQTFHFLRLKAWHNGDDKEEDILRSAYQHALDLCSKREGAIYLDFGCCFGVDLRRAVKDGIPVQNAIGTDLRSEFWDLGHELFRSTPETFPAAFIGGNAFDTSFLSGSSPTSKFPDTPTPDLRGLTSLTPLQGRVSAIYVGSVFHLFDARKQVELARKLSSLLAPVVGSVIFGSQRGSERSHETQNLRRGGLVENIYIYNPADWRDIWSNSVFPVGSVEVEPRSKFMTMVFSDGDALLREPCNEDLRDPSFSVHTGNITTTDRQFKLRLKAPDRLFERPPMLKWKVVTACIEHSACLKANRPPTKYVFKSG</sequence>
<name>A0ABR3FM12_9AGAR</name>
<keyword evidence="3" id="KW-0949">S-adenosyl-L-methionine</keyword>
<comment type="similarity">
    <text evidence="4">Belongs to the class I-like SAM-binding methyltransferase superfamily.</text>
</comment>
<evidence type="ECO:0000256" key="1">
    <source>
        <dbReference type="ARBA" id="ARBA00005179"/>
    </source>
</evidence>
<dbReference type="Gene3D" id="3.40.50.150">
    <property type="entry name" value="Vaccinia Virus protein VP39"/>
    <property type="match status" value="1"/>
</dbReference>
<dbReference type="PANTHER" id="PTHR35897">
    <property type="entry name" value="METHYLTRANSFERASE AUSD"/>
    <property type="match status" value="1"/>
</dbReference>
<evidence type="ECO:0000313" key="5">
    <source>
        <dbReference type="EMBL" id="KAL0576261.1"/>
    </source>
</evidence>
<keyword evidence="2" id="KW-0808">Transferase</keyword>
<evidence type="ECO:0008006" key="7">
    <source>
        <dbReference type="Google" id="ProtNLM"/>
    </source>
</evidence>
<gene>
    <name evidence="5" type="ORF">V5O48_005705</name>
</gene>
<dbReference type="Proteomes" id="UP001465976">
    <property type="component" value="Unassembled WGS sequence"/>
</dbReference>
<dbReference type="PANTHER" id="PTHR35897:SF1">
    <property type="entry name" value="METHYLTRANSFERASE AUSD"/>
    <property type="match status" value="1"/>
</dbReference>
<organism evidence="5 6">
    <name type="scientific">Marasmius crinis-equi</name>
    <dbReference type="NCBI Taxonomy" id="585013"/>
    <lineage>
        <taxon>Eukaryota</taxon>
        <taxon>Fungi</taxon>
        <taxon>Dikarya</taxon>
        <taxon>Basidiomycota</taxon>
        <taxon>Agaricomycotina</taxon>
        <taxon>Agaricomycetes</taxon>
        <taxon>Agaricomycetidae</taxon>
        <taxon>Agaricales</taxon>
        <taxon>Marasmiineae</taxon>
        <taxon>Marasmiaceae</taxon>
        <taxon>Marasmius</taxon>
    </lineage>
</organism>
<accession>A0ABR3FM12</accession>
<dbReference type="EMBL" id="JBAHYK010000234">
    <property type="protein sequence ID" value="KAL0576261.1"/>
    <property type="molecule type" value="Genomic_DNA"/>
</dbReference>
<protein>
    <recommendedName>
        <fullName evidence="7">Methyltransferase domain-containing protein</fullName>
    </recommendedName>
</protein>
<proteinExistence type="inferred from homology"/>
<evidence type="ECO:0000256" key="4">
    <source>
        <dbReference type="ARBA" id="ARBA00038314"/>
    </source>
</evidence>
<comment type="pathway">
    <text evidence="1">Secondary metabolite biosynthesis.</text>
</comment>
<evidence type="ECO:0000313" key="6">
    <source>
        <dbReference type="Proteomes" id="UP001465976"/>
    </source>
</evidence>
<evidence type="ECO:0000256" key="2">
    <source>
        <dbReference type="ARBA" id="ARBA00022679"/>
    </source>
</evidence>
<dbReference type="SUPFAM" id="SSF53335">
    <property type="entry name" value="S-adenosyl-L-methionine-dependent methyltransferases"/>
    <property type="match status" value="1"/>
</dbReference>
<reference evidence="5 6" key="1">
    <citation type="submission" date="2024-02" db="EMBL/GenBank/DDBJ databases">
        <title>A draft genome for the cacao thread blight pathogen Marasmius crinis-equi.</title>
        <authorList>
            <person name="Cohen S.P."/>
            <person name="Baruah I.K."/>
            <person name="Amoako-Attah I."/>
            <person name="Bukari Y."/>
            <person name="Meinhardt L.W."/>
            <person name="Bailey B.A."/>
        </authorList>
    </citation>
    <scope>NUCLEOTIDE SEQUENCE [LARGE SCALE GENOMIC DNA]</scope>
    <source>
        <strain evidence="5 6">GH-76</strain>
    </source>
</reference>